<sequence length="434" mass="46567">MIKMQKSHWLSGFQWYFFIFCNTVLIPPTLQSAFHLSDAATLTITQYSFIATALGSLVQVFTGHQRAIMEGPTGLWWATILGIAVAEASFGTSAGVTGANLAIGIACAGLITLVIGFTGAGARIARIFNPAVMAVFMFMIGAQLVSIFLKGMLGLPFGIMPPDATVNYPVFFLALVTLILVLGVIVYAPVSVAKYALLIGVLLGWGAYVLLFSPPGRDVASASWEFLPLGSTDGFEFRWGVIITCILTGLLNISNTFGAIRSTDVFYMDKLQENNVLFRRSFIVTGSVTLLTAPLAVVPFAPFVSSVGLITQTNDSSRTSLVVGSVLFLLMGLIPPVTLFFSGLPLAIGSAVMLATYLPLMFSSLAFVDKISLNARNIYRLAIPLFVGIFLINPPAVFISDLPVLLRPMLGNGMLVAILLAVLSESLVRWDKVK</sequence>
<dbReference type="Pfam" id="PF00860">
    <property type="entry name" value="Xan_ur_permease"/>
    <property type="match status" value="1"/>
</dbReference>
<evidence type="ECO:0000256" key="6">
    <source>
        <dbReference type="ARBA" id="ARBA00023136"/>
    </source>
</evidence>
<feature type="transmembrane region" description="Helical" evidence="7">
    <location>
        <begin position="409"/>
        <end position="428"/>
    </location>
</feature>
<evidence type="ECO:0000313" key="8">
    <source>
        <dbReference type="EMBL" id="MBE8614085.1"/>
    </source>
</evidence>
<evidence type="ECO:0000256" key="1">
    <source>
        <dbReference type="ARBA" id="ARBA00004141"/>
    </source>
</evidence>
<reference evidence="9" key="2">
    <citation type="submission" date="2023-02" db="EMBL/GenBank/DDBJ databases">
        <title>Detection, antimicrobial susceptibility and genomic characterization of NDM-producing species of Morganellaceae, Yersiniaceae, and Enterobacteriaceae other than Klebsiella.</title>
        <authorList>
            <person name="Camargo C.H."/>
            <person name="Sacchi C.T."/>
            <person name="Campos K.R."/>
        </authorList>
    </citation>
    <scope>NUCLEOTIDE SEQUENCE</scope>
    <source>
        <strain evidence="9">1189_21</strain>
    </source>
</reference>
<dbReference type="EMBL" id="PKLF01000017">
    <property type="protein sequence ID" value="MBE8614085.1"/>
    <property type="molecule type" value="Genomic_DNA"/>
</dbReference>
<accession>A0A2C5TKS6</accession>
<dbReference type="EMBL" id="JAPKIY010000015">
    <property type="protein sequence ID" value="MDS0898148.1"/>
    <property type="molecule type" value="Genomic_DNA"/>
</dbReference>
<dbReference type="RefSeq" id="WP_004238591.1">
    <property type="nucleotide sequence ID" value="NZ_ABGYJJ040000001.1"/>
</dbReference>
<evidence type="ECO:0000256" key="3">
    <source>
        <dbReference type="ARBA" id="ARBA00022448"/>
    </source>
</evidence>
<feature type="transmembrane region" description="Helical" evidence="7">
    <location>
        <begin position="74"/>
        <end position="95"/>
    </location>
</feature>
<feature type="transmembrane region" description="Helical" evidence="7">
    <location>
        <begin position="195"/>
        <end position="217"/>
    </location>
</feature>
<evidence type="ECO:0000313" key="10">
    <source>
        <dbReference type="Proteomes" id="UP000650477"/>
    </source>
</evidence>
<feature type="transmembrane region" description="Helical" evidence="7">
    <location>
        <begin position="12"/>
        <end position="30"/>
    </location>
</feature>
<keyword evidence="5 7" id="KW-1133">Transmembrane helix</keyword>
<protein>
    <submittedName>
        <fullName evidence="8">Uracil/xanthine transporter</fullName>
    </submittedName>
</protein>
<dbReference type="NCBIfam" id="NF008502">
    <property type="entry name" value="PRK11412.1"/>
    <property type="match status" value="1"/>
</dbReference>
<evidence type="ECO:0000256" key="2">
    <source>
        <dbReference type="ARBA" id="ARBA00008821"/>
    </source>
</evidence>
<dbReference type="PANTHER" id="PTHR42810">
    <property type="entry name" value="PURINE PERMEASE C1399.01C-RELATED"/>
    <property type="match status" value="1"/>
</dbReference>
<evidence type="ECO:0000256" key="7">
    <source>
        <dbReference type="SAM" id="Phobius"/>
    </source>
</evidence>
<dbReference type="PANTHER" id="PTHR42810:SF6">
    <property type="entry name" value="PURINE PERMEASE YBBY-RELATED"/>
    <property type="match status" value="1"/>
</dbReference>
<feature type="transmembrane region" description="Helical" evidence="7">
    <location>
        <begin position="378"/>
        <end position="397"/>
    </location>
</feature>
<keyword evidence="4 7" id="KW-0812">Transmembrane</keyword>
<name>A0A2C5TKS6_MORMO</name>
<dbReference type="InterPro" id="IPR006043">
    <property type="entry name" value="NCS2"/>
</dbReference>
<keyword evidence="6 7" id="KW-0472">Membrane</keyword>
<dbReference type="AlphaFoldDB" id="A0A2C5TKS6"/>
<proteinExistence type="inferred from homology"/>
<feature type="transmembrane region" description="Helical" evidence="7">
    <location>
        <begin position="101"/>
        <end position="120"/>
    </location>
</feature>
<organism evidence="8 10">
    <name type="scientific">Morganella morganii</name>
    <name type="common">Proteus morganii</name>
    <dbReference type="NCBI Taxonomy" id="582"/>
    <lineage>
        <taxon>Bacteria</taxon>
        <taxon>Pseudomonadati</taxon>
        <taxon>Pseudomonadota</taxon>
        <taxon>Gammaproteobacteria</taxon>
        <taxon>Enterobacterales</taxon>
        <taxon>Morganellaceae</taxon>
        <taxon>Morganella</taxon>
    </lineage>
</organism>
<feature type="transmembrane region" description="Helical" evidence="7">
    <location>
        <begin position="237"/>
        <end position="260"/>
    </location>
</feature>
<dbReference type="GO" id="GO:0005886">
    <property type="term" value="C:plasma membrane"/>
    <property type="evidence" value="ECO:0007669"/>
    <property type="project" value="TreeGrafter"/>
</dbReference>
<comment type="subcellular location">
    <subcellularLocation>
        <location evidence="1">Membrane</location>
        <topology evidence="1">Multi-pass membrane protein</topology>
    </subcellularLocation>
</comment>
<dbReference type="GeneID" id="93359714"/>
<reference evidence="8" key="1">
    <citation type="submission" date="2017-12" db="EMBL/GenBank/DDBJ databases">
        <title>Genome sequencing and analysis.</title>
        <authorList>
            <person name="Huang Y.-T."/>
        </authorList>
    </citation>
    <scope>NUCLEOTIDE SEQUENCE</scope>
    <source>
        <strain evidence="8">VGH116</strain>
    </source>
</reference>
<evidence type="ECO:0000313" key="9">
    <source>
        <dbReference type="EMBL" id="MDS0898148.1"/>
    </source>
</evidence>
<keyword evidence="3" id="KW-0813">Transport</keyword>
<evidence type="ECO:0000256" key="5">
    <source>
        <dbReference type="ARBA" id="ARBA00022989"/>
    </source>
</evidence>
<comment type="caution">
    <text evidence="8">The sequence shown here is derived from an EMBL/GenBank/DDBJ whole genome shotgun (WGS) entry which is preliminary data.</text>
</comment>
<dbReference type="NCBIfam" id="NF037981">
    <property type="entry name" value="NCS2_1"/>
    <property type="match status" value="1"/>
</dbReference>
<dbReference type="Proteomes" id="UP000650477">
    <property type="component" value="Unassembled WGS sequence"/>
</dbReference>
<dbReference type="Proteomes" id="UP001182247">
    <property type="component" value="Unassembled WGS sequence"/>
</dbReference>
<gene>
    <name evidence="8" type="ORF">CYG68_17035</name>
    <name evidence="9" type="ORF">OSC06_09220</name>
</gene>
<comment type="similarity">
    <text evidence="2">Belongs to the nucleobase:cation symporter-2 (NCS2) (TC 2.A.40) family.</text>
</comment>
<feature type="transmembrane region" description="Helical" evidence="7">
    <location>
        <begin position="42"/>
        <end position="62"/>
    </location>
</feature>
<dbReference type="GO" id="GO:0042907">
    <property type="term" value="F:xanthine transmembrane transporter activity"/>
    <property type="evidence" value="ECO:0007669"/>
    <property type="project" value="TreeGrafter"/>
</dbReference>
<feature type="transmembrane region" description="Helical" evidence="7">
    <location>
        <begin position="325"/>
        <end position="358"/>
    </location>
</feature>
<feature type="transmembrane region" description="Helical" evidence="7">
    <location>
        <begin position="168"/>
        <end position="188"/>
    </location>
</feature>
<feature type="transmembrane region" description="Helical" evidence="7">
    <location>
        <begin position="127"/>
        <end position="148"/>
    </location>
</feature>
<evidence type="ECO:0000256" key="4">
    <source>
        <dbReference type="ARBA" id="ARBA00022692"/>
    </source>
</evidence>